<organism evidence="1 2">
    <name type="scientific">Nonomuraea roseola</name>
    <dbReference type="NCBI Taxonomy" id="46179"/>
    <lineage>
        <taxon>Bacteria</taxon>
        <taxon>Bacillati</taxon>
        <taxon>Actinomycetota</taxon>
        <taxon>Actinomycetes</taxon>
        <taxon>Streptosporangiales</taxon>
        <taxon>Streptosporangiaceae</taxon>
        <taxon>Nonomuraea</taxon>
    </lineage>
</organism>
<keyword evidence="2" id="KW-1185">Reference proteome</keyword>
<gene>
    <name evidence="1" type="ORF">ACFFRN_34830</name>
</gene>
<dbReference type="EMBL" id="JBHMCE010000012">
    <property type="protein sequence ID" value="MFB9531805.1"/>
    <property type="molecule type" value="Genomic_DNA"/>
</dbReference>
<accession>A0ABV5Q8K2</accession>
<sequence length="40" mass="4292">MNRGDVEGRTITVDSRYTAWGAKVSVKAPDPRTVTSKLAG</sequence>
<reference evidence="1 2" key="1">
    <citation type="submission" date="2024-09" db="EMBL/GenBank/DDBJ databases">
        <authorList>
            <person name="Sun Q."/>
            <person name="Mori K."/>
        </authorList>
    </citation>
    <scope>NUCLEOTIDE SEQUENCE [LARGE SCALE GENOMIC DNA]</scope>
    <source>
        <strain evidence="1 2">JCM 3323</strain>
    </source>
</reference>
<comment type="caution">
    <text evidence="1">The sequence shown here is derived from an EMBL/GenBank/DDBJ whole genome shotgun (WGS) entry which is preliminary data.</text>
</comment>
<protein>
    <submittedName>
        <fullName evidence="1">Uncharacterized protein</fullName>
    </submittedName>
</protein>
<proteinExistence type="predicted"/>
<name>A0ABV5Q8K2_9ACTN</name>
<evidence type="ECO:0000313" key="2">
    <source>
        <dbReference type="Proteomes" id="UP001589646"/>
    </source>
</evidence>
<dbReference type="RefSeq" id="WP_346130790.1">
    <property type="nucleotide sequence ID" value="NZ_BAAAXC010000015.1"/>
</dbReference>
<dbReference type="Proteomes" id="UP001589646">
    <property type="component" value="Unassembled WGS sequence"/>
</dbReference>
<evidence type="ECO:0000313" key="1">
    <source>
        <dbReference type="EMBL" id="MFB9531805.1"/>
    </source>
</evidence>